<reference evidence="1" key="1">
    <citation type="submission" date="2024-07" db="EMBL/GenBank/DDBJ databases">
        <authorList>
            <person name="Li J."/>
            <person name="Wei H."/>
            <person name="Ma J."/>
        </authorList>
    </citation>
    <scope>NUCLEOTIDE SEQUENCE</scope>
    <source>
        <strain evidence="1">AMU7</strain>
    </source>
</reference>
<organism evidence="1">
    <name type="scientific">Paenarthrobacter sp. AMU7</name>
    <dbReference type="NCBI Taxonomy" id="3162492"/>
    <lineage>
        <taxon>Bacteria</taxon>
        <taxon>Bacillati</taxon>
        <taxon>Actinomycetota</taxon>
        <taxon>Actinomycetes</taxon>
        <taxon>Micrococcales</taxon>
        <taxon>Micrococcaceae</taxon>
        <taxon>Paenarthrobacter</taxon>
    </lineage>
</organism>
<protein>
    <submittedName>
        <fullName evidence="1">Uncharacterized protein</fullName>
    </submittedName>
</protein>
<evidence type="ECO:0000313" key="1">
    <source>
        <dbReference type="EMBL" id="XDV72577.1"/>
    </source>
</evidence>
<dbReference type="EMBL" id="CP165735">
    <property type="protein sequence ID" value="XDV72577.1"/>
    <property type="molecule type" value="Genomic_DNA"/>
</dbReference>
<dbReference type="AlphaFoldDB" id="A0AB39YV60"/>
<dbReference type="RefSeq" id="WP_369746085.1">
    <property type="nucleotide sequence ID" value="NZ_CP165735.1"/>
</dbReference>
<accession>A0AB39YV60</accession>
<sequence length="155" mass="16266">MHGKGIIRQVPATILAVMLLLMGVYISPAHAQFSDTAPGAMAVSAAKIPAPAASTVSVSKSCDSFLWFGQAKISVSSFAAVAYANYHELKVIDPDGVVRFTGDLSKASGKAYSSGVQSTSNLSGTWTYQIRGYYKVPNSTNAWADTPLTGTLNCP</sequence>
<proteinExistence type="predicted"/>
<gene>
    <name evidence="1" type="ORF">ABQM86_05270</name>
</gene>
<name>A0AB39YV60_9MICC</name>